<organism evidence="1 2">
    <name type="scientific">Hafnia alvei ATCC 51873</name>
    <dbReference type="NCBI Taxonomy" id="1002364"/>
    <lineage>
        <taxon>Bacteria</taxon>
        <taxon>Pseudomonadati</taxon>
        <taxon>Pseudomonadota</taxon>
        <taxon>Gammaproteobacteria</taxon>
        <taxon>Enterobacterales</taxon>
        <taxon>Hafniaceae</taxon>
        <taxon>Hafnia</taxon>
    </lineage>
</organism>
<dbReference type="PATRIC" id="fig|1002364.3.peg.2524"/>
<comment type="caution">
    <text evidence="1">The sequence shown here is derived from an EMBL/GenBank/DDBJ whole genome shotgun (WGS) entry which is preliminary data.</text>
</comment>
<gene>
    <name evidence="1" type="ORF">HMPREF0454_02805</name>
</gene>
<dbReference type="Proteomes" id="UP000005959">
    <property type="component" value="Unassembled WGS sequence"/>
</dbReference>
<dbReference type="EMBL" id="AGCI01000066">
    <property type="protein sequence ID" value="EHM41614.1"/>
    <property type="molecule type" value="Genomic_DNA"/>
</dbReference>
<accession>G9Y895</accession>
<proteinExistence type="predicted"/>
<dbReference type="AlphaFoldDB" id="G9Y895"/>
<dbReference type="HOGENOM" id="CLU_3200473_0_0_6"/>
<evidence type="ECO:0000313" key="1">
    <source>
        <dbReference type="EMBL" id="EHM41614.1"/>
    </source>
</evidence>
<name>G9Y895_HAFAL</name>
<sequence length="45" mass="5452">MIELAMINFLKMRNEYDKKRPTLQLSNVGRWFQLWLKNLSFSGYA</sequence>
<evidence type="ECO:0000313" key="2">
    <source>
        <dbReference type="Proteomes" id="UP000005959"/>
    </source>
</evidence>
<protein>
    <submittedName>
        <fullName evidence="1">Uncharacterized protein</fullName>
    </submittedName>
</protein>
<reference evidence="1 2" key="1">
    <citation type="submission" date="2011-08" db="EMBL/GenBank/DDBJ databases">
        <authorList>
            <person name="Weinstock G."/>
            <person name="Sodergren E."/>
            <person name="Clifton S."/>
            <person name="Fulton L."/>
            <person name="Fulton B."/>
            <person name="Courtney L."/>
            <person name="Fronick C."/>
            <person name="Harrison M."/>
            <person name="Strong C."/>
            <person name="Farmer C."/>
            <person name="Delahaunty K."/>
            <person name="Markovic C."/>
            <person name="Hall O."/>
            <person name="Minx P."/>
            <person name="Tomlinson C."/>
            <person name="Mitreva M."/>
            <person name="Hou S."/>
            <person name="Chen J."/>
            <person name="Wollam A."/>
            <person name="Pepin K.H."/>
            <person name="Johnson M."/>
            <person name="Bhonagiri V."/>
            <person name="Zhang X."/>
            <person name="Suruliraj S."/>
            <person name="Warren W."/>
            <person name="Chinwalla A."/>
            <person name="Mardis E.R."/>
            <person name="Wilson R.K."/>
        </authorList>
    </citation>
    <scope>NUCLEOTIDE SEQUENCE [LARGE SCALE GENOMIC DNA]</scope>
    <source>
        <strain evidence="1 2">ATCC 51873</strain>
    </source>
</reference>